<dbReference type="OrthoDB" id="9149244at2"/>
<dbReference type="Proteomes" id="UP000245754">
    <property type="component" value="Unassembled WGS sequence"/>
</dbReference>
<comment type="caution">
    <text evidence="1">The sequence shown here is derived from an EMBL/GenBank/DDBJ whole genome shotgun (WGS) entry which is preliminary data.</text>
</comment>
<gene>
    <name evidence="1" type="ORF">C7419_10846</name>
</gene>
<protein>
    <submittedName>
        <fullName evidence="1">Uncharacterized protein</fullName>
    </submittedName>
</protein>
<evidence type="ECO:0000313" key="1">
    <source>
        <dbReference type="EMBL" id="PWK31906.1"/>
    </source>
</evidence>
<keyword evidence="2" id="KW-1185">Reference proteome</keyword>
<sequence length="256" mass="28190">MNIAFPAVLLFLLVLPGFVFRLFVQRREVRTFDHTAFSAVALQALLCAACANLVVAAIATQWLGYRIDIGDAVRLLVGGTSALKDVASGLAWLNDHPTAPLKYFASTIGLALASALAWRLLVECCGLDCRGKWSTQWVRGEAPWYYLFSGLDHPDAREVDGTVVAAVVEFKAEGSYLYQGMMLDYEVSEAGDLDRLLLVHAQRRKLASDRAYDAAMGQHKEDTSRFYPIAGDVFVLRYDEIRTLNVTYLSLGSSAA</sequence>
<proteinExistence type="predicted"/>
<reference evidence="1 2" key="1">
    <citation type="submission" date="2018-05" db="EMBL/GenBank/DDBJ databases">
        <title>Genomic Encyclopedia of Type Strains, Phase IV (KMG-V): Genome sequencing to study the core and pangenomes of soil and plant-associated prokaryotes.</title>
        <authorList>
            <person name="Whitman W."/>
        </authorList>
    </citation>
    <scope>NUCLEOTIDE SEQUENCE [LARGE SCALE GENOMIC DNA]</scope>
    <source>
        <strain evidence="1 2">SLV-132</strain>
    </source>
</reference>
<organism evidence="1 2">
    <name type="scientific">Cupriavidus plantarum</name>
    <dbReference type="NCBI Taxonomy" id="942865"/>
    <lineage>
        <taxon>Bacteria</taxon>
        <taxon>Pseudomonadati</taxon>
        <taxon>Pseudomonadota</taxon>
        <taxon>Betaproteobacteria</taxon>
        <taxon>Burkholderiales</taxon>
        <taxon>Burkholderiaceae</taxon>
        <taxon>Cupriavidus</taxon>
    </lineage>
</organism>
<dbReference type="RefSeq" id="WP_109585271.1">
    <property type="nucleotide sequence ID" value="NZ_JACBYU010000001.1"/>
</dbReference>
<accession>A0A316EP74</accession>
<dbReference type="AlphaFoldDB" id="A0A316EP74"/>
<name>A0A316EP74_9BURK</name>
<dbReference type="EMBL" id="QGGT01000008">
    <property type="protein sequence ID" value="PWK31906.1"/>
    <property type="molecule type" value="Genomic_DNA"/>
</dbReference>
<evidence type="ECO:0000313" key="2">
    <source>
        <dbReference type="Proteomes" id="UP000245754"/>
    </source>
</evidence>